<name>A0A366KMK2_9SPHI</name>
<proteinExistence type="predicted"/>
<protein>
    <submittedName>
        <fullName evidence="1">Uncharacterized protein</fullName>
    </submittedName>
</protein>
<evidence type="ECO:0000313" key="1">
    <source>
        <dbReference type="EMBL" id="RBQ02503.1"/>
    </source>
</evidence>
<sequence>MVWRKYQWQNTFGGENNLSKDANGFTDIHYQKQSAPNGEKAEEMDVRKRIRYILSQNFSQFPD</sequence>
<dbReference type="EMBL" id="QNQU01000035">
    <property type="protein sequence ID" value="RBQ02503.1"/>
    <property type="molecule type" value="Genomic_DNA"/>
</dbReference>
<gene>
    <name evidence="1" type="ORF">DRW42_26155</name>
</gene>
<dbReference type="AlphaFoldDB" id="A0A366KMK2"/>
<evidence type="ECO:0000313" key="2">
    <source>
        <dbReference type="Proteomes" id="UP000252081"/>
    </source>
</evidence>
<keyword evidence="2" id="KW-1185">Reference proteome</keyword>
<reference evidence="1 2" key="1">
    <citation type="submission" date="2018-07" db="EMBL/GenBank/DDBJ databases">
        <title>A draft genome of a endophytic bacteria, a new species of Pedobacter.</title>
        <authorList>
            <person name="Zhang Z.D."/>
            <person name="Chen Z.J."/>
        </authorList>
    </citation>
    <scope>NUCLEOTIDE SEQUENCE [LARGE SCALE GENOMIC DNA]</scope>
    <source>
        <strain evidence="1 2">RS10</strain>
    </source>
</reference>
<accession>A0A366KMK2</accession>
<comment type="caution">
    <text evidence="1">The sequence shown here is derived from an EMBL/GenBank/DDBJ whole genome shotgun (WGS) entry which is preliminary data.</text>
</comment>
<dbReference type="Proteomes" id="UP000252081">
    <property type="component" value="Unassembled WGS sequence"/>
</dbReference>
<organism evidence="1 2">
    <name type="scientific">Pedobacter miscanthi</name>
    <dbReference type="NCBI Taxonomy" id="2259170"/>
    <lineage>
        <taxon>Bacteria</taxon>
        <taxon>Pseudomonadati</taxon>
        <taxon>Bacteroidota</taxon>
        <taxon>Sphingobacteriia</taxon>
        <taxon>Sphingobacteriales</taxon>
        <taxon>Sphingobacteriaceae</taxon>
        <taxon>Pedobacter</taxon>
    </lineage>
</organism>